<dbReference type="AlphaFoldDB" id="A0A9N9DS40"/>
<evidence type="ECO:0000313" key="2">
    <source>
        <dbReference type="Proteomes" id="UP000789759"/>
    </source>
</evidence>
<proteinExistence type="predicted"/>
<keyword evidence="2" id="KW-1185">Reference proteome</keyword>
<feature type="non-terminal residue" evidence="1">
    <location>
        <position position="1"/>
    </location>
</feature>
<evidence type="ECO:0000313" key="1">
    <source>
        <dbReference type="EMBL" id="CAG8650156.1"/>
    </source>
</evidence>
<name>A0A9N9DS40_9GLOM</name>
<sequence length="46" mass="5458">DRYKNEAYERSMESEACDNTIGQFDPIEEISGKKKDEWSKIKFMLP</sequence>
<gene>
    <name evidence="1" type="ORF">CPELLU_LOCUS9288</name>
</gene>
<dbReference type="EMBL" id="CAJVQA010007027">
    <property type="protein sequence ID" value="CAG8650156.1"/>
    <property type="molecule type" value="Genomic_DNA"/>
</dbReference>
<organism evidence="1 2">
    <name type="scientific">Cetraspora pellucida</name>
    <dbReference type="NCBI Taxonomy" id="1433469"/>
    <lineage>
        <taxon>Eukaryota</taxon>
        <taxon>Fungi</taxon>
        <taxon>Fungi incertae sedis</taxon>
        <taxon>Mucoromycota</taxon>
        <taxon>Glomeromycotina</taxon>
        <taxon>Glomeromycetes</taxon>
        <taxon>Diversisporales</taxon>
        <taxon>Gigasporaceae</taxon>
        <taxon>Cetraspora</taxon>
    </lineage>
</organism>
<comment type="caution">
    <text evidence="1">The sequence shown here is derived from an EMBL/GenBank/DDBJ whole genome shotgun (WGS) entry which is preliminary data.</text>
</comment>
<reference evidence="1" key="1">
    <citation type="submission" date="2021-06" db="EMBL/GenBank/DDBJ databases">
        <authorList>
            <person name="Kallberg Y."/>
            <person name="Tangrot J."/>
            <person name="Rosling A."/>
        </authorList>
    </citation>
    <scope>NUCLEOTIDE SEQUENCE</scope>
    <source>
        <strain evidence="1">FL966</strain>
    </source>
</reference>
<accession>A0A9N9DS40</accession>
<protein>
    <submittedName>
        <fullName evidence="1">21431_t:CDS:1</fullName>
    </submittedName>
</protein>
<dbReference type="Proteomes" id="UP000789759">
    <property type="component" value="Unassembled WGS sequence"/>
</dbReference>